<dbReference type="Proteomes" id="UP000076023">
    <property type="component" value="Unassembled WGS sequence"/>
</dbReference>
<dbReference type="InterPro" id="IPR036390">
    <property type="entry name" value="WH_DNA-bd_sf"/>
</dbReference>
<dbReference type="PANTHER" id="PTHR33202">
    <property type="entry name" value="ZINC UPTAKE REGULATION PROTEIN"/>
    <property type="match status" value="1"/>
</dbReference>
<evidence type="ECO:0000256" key="1">
    <source>
        <dbReference type="ARBA" id="ARBA00007957"/>
    </source>
</evidence>
<keyword evidence="8" id="KW-0408">Iron</keyword>
<dbReference type="Gene3D" id="1.10.10.10">
    <property type="entry name" value="Winged helix-like DNA-binding domain superfamily/Winged helix DNA-binding domain"/>
    <property type="match status" value="1"/>
</dbReference>
<protein>
    <submittedName>
        <fullName evidence="9">Fur family transcriptional regulator, ferric uptake regulator</fullName>
    </submittedName>
</protein>
<dbReference type="InterPro" id="IPR002481">
    <property type="entry name" value="FUR"/>
</dbReference>
<keyword evidence="2" id="KW-0678">Repressor</keyword>
<comment type="cofactor">
    <cofactor evidence="8">
        <name>Mn(2+)</name>
        <dbReference type="ChEBI" id="CHEBI:29035"/>
    </cofactor>
    <cofactor evidence="8">
        <name>Fe(2+)</name>
        <dbReference type="ChEBI" id="CHEBI:29033"/>
    </cofactor>
    <text evidence="8">Binds 1 Mn(2+) or Fe(2+) ion per subunit.</text>
</comment>
<dbReference type="Pfam" id="PF01475">
    <property type="entry name" value="FUR"/>
    <property type="match status" value="1"/>
</dbReference>
<feature type="binding site" evidence="8">
    <location>
        <position position="110"/>
    </location>
    <ligand>
        <name>Fe cation</name>
        <dbReference type="ChEBI" id="CHEBI:24875"/>
    </ligand>
</feature>
<organism evidence="9 10">
    <name type="scientific">Terrimicrobium sacchariphilum</name>
    <dbReference type="NCBI Taxonomy" id="690879"/>
    <lineage>
        <taxon>Bacteria</taxon>
        <taxon>Pseudomonadati</taxon>
        <taxon>Verrucomicrobiota</taxon>
        <taxon>Terrimicrobiia</taxon>
        <taxon>Terrimicrobiales</taxon>
        <taxon>Terrimicrobiaceae</taxon>
        <taxon>Terrimicrobium</taxon>
    </lineage>
</organism>
<keyword evidence="6" id="KW-0804">Transcription</keyword>
<comment type="caution">
    <text evidence="9">The sequence shown here is derived from an EMBL/GenBank/DDBJ whole genome shotgun (WGS) entry which is preliminary data.</text>
</comment>
<dbReference type="EMBL" id="BDCO01000002">
    <property type="protein sequence ID" value="GAT31826.1"/>
    <property type="molecule type" value="Genomic_DNA"/>
</dbReference>
<dbReference type="AlphaFoldDB" id="A0A146G4X3"/>
<dbReference type="CDD" id="cd07153">
    <property type="entry name" value="Fur_like"/>
    <property type="match status" value="1"/>
</dbReference>
<dbReference type="OrthoDB" id="8659436at2"/>
<feature type="binding site" evidence="7">
    <location>
        <position position="118"/>
    </location>
    <ligand>
        <name>Zn(2+)</name>
        <dbReference type="ChEBI" id="CHEBI:29105"/>
    </ligand>
</feature>
<dbReference type="GO" id="GO:0000976">
    <property type="term" value="F:transcription cis-regulatory region binding"/>
    <property type="evidence" value="ECO:0007669"/>
    <property type="project" value="TreeGrafter"/>
</dbReference>
<gene>
    <name evidence="9" type="ORF">TSACC_2220</name>
</gene>
<dbReference type="GO" id="GO:0003700">
    <property type="term" value="F:DNA-binding transcription factor activity"/>
    <property type="evidence" value="ECO:0007669"/>
    <property type="project" value="InterPro"/>
</dbReference>
<dbReference type="RefSeq" id="WP_075077705.1">
    <property type="nucleotide sequence ID" value="NZ_BDCO01000002.1"/>
</dbReference>
<evidence type="ECO:0000256" key="7">
    <source>
        <dbReference type="PIRSR" id="PIRSR602481-1"/>
    </source>
</evidence>
<evidence type="ECO:0000313" key="9">
    <source>
        <dbReference type="EMBL" id="GAT31826.1"/>
    </source>
</evidence>
<dbReference type="STRING" id="690879.TSACC_2220"/>
<evidence type="ECO:0000256" key="6">
    <source>
        <dbReference type="ARBA" id="ARBA00023163"/>
    </source>
</evidence>
<keyword evidence="10" id="KW-1185">Reference proteome</keyword>
<dbReference type="GO" id="GO:1900376">
    <property type="term" value="P:regulation of secondary metabolite biosynthetic process"/>
    <property type="evidence" value="ECO:0007669"/>
    <property type="project" value="TreeGrafter"/>
</dbReference>
<proteinExistence type="inferred from homology"/>
<evidence type="ECO:0000256" key="2">
    <source>
        <dbReference type="ARBA" id="ARBA00022491"/>
    </source>
</evidence>
<evidence type="ECO:0000256" key="4">
    <source>
        <dbReference type="ARBA" id="ARBA00023015"/>
    </source>
</evidence>
<dbReference type="SUPFAM" id="SSF46785">
    <property type="entry name" value="Winged helix' DNA-binding domain"/>
    <property type="match status" value="1"/>
</dbReference>
<accession>A0A146G4X3</accession>
<dbReference type="GO" id="GO:0008270">
    <property type="term" value="F:zinc ion binding"/>
    <property type="evidence" value="ECO:0007669"/>
    <property type="project" value="TreeGrafter"/>
</dbReference>
<feature type="binding site" evidence="7">
    <location>
        <position position="121"/>
    </location>
    <ligand>
        <name>Zn(2+)</name>
        <dbReference type="ChEBI" id="CHEBI:29105"/>
    </ligand>
</feature>
<feature type="binding site" evidence="7">
    <location>
        <position position="81"/>
    </location>
    <ligand>
        <name>Zn(2+)</name>
        <dbReference type="ChEBI" id="CHEBI:29105"/>
    </ligand>
</feature>
<evidence type="ECO:0000256" key="3">
    <source>
        <dbReference type="ARBA" id="ARBA00022833"/>
    </source>
</evidence>
<feature type="binding site" evidence="8">
    <location>
        <position position="75"/>
    </location>
    <ligand>
        <name>Fe cation</name>
        <dbReference type="ChEBI" id="CHEBI:24875"/>
    </ligand>
</feature>
<keyword evidence="4" id="KW-0805">Transcription regulation</keyword>
<evidence type="ECO:0000256" key="8">
    <source>
        <dbReference type="PIRSR" id="PIRSR602481-2"/>
    </source>
</evidence>
<keyword evidence="5" id="KW-0238">DNA-binding</keyword>
<evidence type="ECO:0000313" key="10">
    <source>
        <dbReference type="Proteomes" id="UP000076023"/>
    </source>
</evidence>
<evidence type="ECO:0000256" key="5">
    <source>
        <dbReference type="ARBA" id="ARBA00023125"/>
    </source>
</evidence>
<dbReference type="GO" id="GO:0045892">
    <property type="term" value="P:negative regulation of DNA-templated transcription"/>
    <property type="evidence" value="ECO:0007669"/>
    <property type="project" value="TreeGrafter"/>
</dbReference>
<name>A0A146G4X3_TERSA</name>
<dbReference type="Gene3D" id="3.30.1490.190">
    <property type="match status" value="1"/>
</dbReference>
<keyword evidence="7" id="KW-0479">Metal-binding</keyword>
<reference evidence="10" key="1">
    <citation type="journal article" date="2017" name="Genome Announc.">
        <title>Draft Genome Sequence of Terrimicrobium sacchariphilum NM-5T, a Facultative Anaerobic Soil Bacterium of the Class Spartobacteria.</title>
        <authorList>
            <person name="Qiu Y.L."/>
            <person name="Tourlousse D.M."/>
            <person name="Matsuura N."/>
            <person name="Ohashi A."/>
            <person name="Sekiguchi Y."/>
        </authorList>
    </citation>
    <scope>NUCLEOTIDE SEQUENCE [LARGE SCALE GENOMIC DNA]</scope>
    <source>
        <strain evidence="10">NM-5</strain>
    </source>
</reference>
<dbReference type="InParanoid" id="A0A146G4X3"/>
<feature type="binding site" evidence="7">
    <location>
        <position position="84"/>
    </location>
    <ligand>
        <name>Zn(2+)</name>
        <dbReference type="ChEBI" id="CHEBI:29105"/>
    </ligand>
</feature>
<keyword evidence="3 7" id="KW-0862">Zinc</keyword>
<dbReference type="InterPro" id="IPR043135">
    <property type="entry name" value="Fur_C"/>
</dbReference>
<sequence length="125" mass="14097">MAYKTRQRDAIWQVVVSSDRPLTPLDICEQAGKSVEGIGIATVYRALKQMIAEGQVRHIDIPGVQPHYEAASRTHHHFFLCERCQRLFDLVGCLRGISSLLPDGFRMKRHEIVIYGDCESCVGKA</sequence>
<comment type="similarity">
    <text evidence="1">Belongs to the Fur family.</text>
</comment>
<comment type="cofactor">
    <cofactor evidence="7">
        <name>Zn(2+)</name>
        <dbReference type="ChEBI" id="CHEBI:29105"/>
    </cofactor>
    <text evidence="7">Binds 1 zinc ion per subunit.</text>
</comment>
<dbReference type="InterPro" id="IPR036388">
    <property type="entry name" value="WH-like_DNA-bd_sf"/>
</dbReference>
<dbReference type="PANTHER" id="PTHR33202:SF7">
    <property type="entry name" value="FERRIC UPTAKE REGULATION PROTEIN"/>
    <property type="match status" value="1"/>
</dbReference>